<dbReference type="Proteomes" id="UP001055091">
    <property type="component" value="Unassembled WGS sequence"/>
</dbReference>
<dbReference type="RefSeq" id="WP_006775362.1">
    <property type="nucleotide sequence ID" value="NZ_BQNJ01000002.1"/>
</dbReference>
<protein>
    <recommendedName>
        <fullName evidence="1">RNA-directed DNA polymerase</fullName>
        <ecNumber evidence="1">2.7.7.49</ecNumber>
    </recommendedName>
</protein>
<keyword evidence="2" id="KW-0808">Transferase</keyword>
<evidence type="ECO:0000313" key="11">
    <source>
        <dbReference type="Proteomes" id="UP001055091"/>
    </source>
</evidence>
<name>A0A413XCM9_9FIRM</name>
<evidence type="ECO:0000256" key="1">
    <source>
        <dbReference type="ARBA" id="ARBA00012493"/>
    </source>
</evidence>
<dbReference type="PRINTS" id="PR00866">
    <property type="entry name" value="RNADNAPOLMS"/>
</dbReference>
<dbReference type="GO" id="GO:0046872">
    <property type="term" value="F:metal ion binding"/>
    <property type="evidence" value="ECO:0007669"/>
    <property type="project" value="UniProtKB-KW"/>
</dbReference>
<evidence type="ECO:0000256" key="8">
    <source>
        <dbReference type="ARBA" id="ARBA00034120"/>
    </source>
</evidence>
<dbReference type="GO" id="GO:0051607">
    <property type="term" value="P:defense response to virus"/>
    <property type="evidence" value="ECO:0007669"/>
    <property type="project" value="UniProtKB-KW"/>
</dbReference>
<dbReference type="PROSITE" id="PS50878">
    <property type="entry name" value="RT_POL"/>
    <property type="match status" value="1"/>
</dbReference>
<dbReference type="GO" id="GO:0003964">
    <property type="term" value="F:RNA-directed DNA polymerase activity"/>
    <property type="evidence" value="ECO:0007669"/>
    <property type="project" value="UniProtKB-KW"/>
</dbReference>
<proteinExistence type="inferred from homology"/>
<dbReference type="EMBL" id="BQNJ01000002">
    <property type="protein sequence ID" value="GKH04185.1"/>
    <property type="molecule type" value="Genomic_DNA"/>
</dbReference>
<gene>
    <name evidence="10" type="ORF">CE91St55_61660</name>
</gene>
<evidence type="ECO:0000313" key="10">
    <source>
        <dbReference type="EMBL" id="GKH04185.1"/>
    </source>
</evidence>
<evidence type="ECO:0000256" key="9">
    <source>
        <dbReference type="ARBA" id="ARBA00048173"/>
    </source>
</evidence>
<dbReference type="InterPro" id="IPR000123">
    <property type="entry name" value="Reverse_transcriptase_msDNA"/>
</dbReference>
<reference evidence="10" key="1">
    <citation type="submission" date="2022-01" db="EMBL/GenBank/DDBJ databases">
        <title>Novel bile acid biosynthetic pathways are enriched in the microbiome of centenarians.</title>
        <authorList>
            <person name="Sato Y."/>
            <person name="Atarashi K."/>
            <person name="Plichta R.D."/>
            <person name="Arai Y."/>
            <person name="Sasajima S."/>
            <person name="Kearney M.S."/>
            <person name="Suda W."/>
            <person name="Takeshita K."/>
            <person name="Sasaki T."/>
            <person name="Okamoto S."/>
            <person name="Skelly N.A."/>
            <person name="Okamura Y."/>
            <person name="Vlamakis H."/>
            <person name="Li Y."/>
            <person name="Tanoue T."/>
            <person name="Takei H."/>
            <person name="Nittono H."/>
            <person name="Narushima S."/>
            <person name="Irie J."/>
            <person name="Itoh H."/>
            <person name="Moriya K."/>
            <person name="Sugiura Y."/>
            <person name="Suematsu M."/>
            <person name="Moritoki N."/>
            <person name="Shibata S."/>
            <person name="Littman R.D."/>
            <person name="Fischbach A.M."/>
            <person name="Uwamino Y."/>
            <person name="Inoue T."/>
            <person name="Honda A."/>
            <person name="Hattori M."/>
            <person name="Murai T."/>
            <person name="Xavier J.R."/>
            <person name="Hirose N."/>
            <person name="Honda K."/>
        </authorList>
    </citation>
    <scope>NUCLEOTIDE SEQUENCE</scope>
    <source>
        <strain evidence="10">CE91-St55</strain>
    </source>
</reference>
<dbReference type="InterPro" id="IPR000477">
    <property type="entry name" value="RT_dom"/>
</dbReference>
<dbReference type="SUPFAM" id="SSF56672">
    <property type="entry name" value="DNA/RNA polymerases"/>
    <property type="match status" value="1"/>
</dbReference>
<dbReference type="PANTHER" id="PTHR34047:SF7">
    <property type="entry name" value="RNA-DIRECTED DNA POLYMERASE"/>
    <property type="match status" value="1"/>
</dbReference>
<dbReference type="InterPro" id="IPR043502">
    <property type="entry name" value="DNA/RNA_pol_sf"/>
</dbReference>
<evidence type="ECO:0000256" key="6">
    <source>
        <dbReference type="ARBA" id="ARBA00022918"/>
    </source>
</evidence>
<keyword evidence="4" id="KW-0479">Metal-binding</keyword>
<dbReference type="AlphaFoldDB" id="A0A413XCM9"/>
<keyword evidence="6 10" id="KW-0695">RNA-directed DNA polymerase</keyword>
<keyword evidence="3" id="KW-0548">Nucleotidyltransferase</keyword>
<dbReference type="GeneID" id="93150465"/>
<keyword evidence="7" id="KW-0051">Antiviral defense</keyword>
<dbReference type="GO" id="GO:0003723">
    <property type="term" value="F:RNA binding"/>
    <property type="evidence" value="ECO:0007669"/>
    <property type="project" value="InterPro"/>
</dbReference>
<evidence type="ECO:0000256" key="4">
    <source>
        <dbReference type="ARBA" id="ARBA00022723"/>
    </source>
</evidence>
<evidence type="ECO:0000256" key="3">
    <source>
        <dbReference type="ARBA" id="ARBA00022695"/>
    </source>
</evidence>
<dbReference type="Pfam" id="PF00078">
    <property type="entry name" value="RVT_1"/>
    <property type="match status" value="1"/>
</dbReference>
<evidence type="ECO:0000256" key="5">
    <source>
        <dbReference type="ARBA" id="ARBA00022842"/>
    </source>
</evidence>
<comment type="catalytic activity">
    <reaction evidence="9">
        <text>DNA(n) + a 2'-deoxyribonucleoside 5'-triphosphate = DNA(n+1) + diphosphate</text>
        <dbReference type="Rhea" id="RHEA:22508"/>
        <dbReference type="Rhea" id="RHEA-COMP:17339"/>
        <dbReference type="Rhea" id="RHEA-COMP:17340"/>
        <dbReference type="ChEBI" id="CHEBI:33019"/>
        <dbReference type="ChEBI" id="CHEBI:61560"/>
        <dbReference type="ChEBI" id="CHEBI:173112"/>
        <dbReference type="EC" id="2.7.7.49"/>
    </reaction>
</comment>
<comment type="similarity">
    <text evidence="8">Belongs to the bacterial reverse transcriptase family.</text>
</comment>
<dbReference type="CDD" id="cd03487">
    <property type="entry name" value="RT_Bac_retron_II"/>
    <property type="match status" value="1"/>
</dbReference>
<organism evidence="10 11">
    <name type="scientific">Hungatella hathewayi</name>
    <dbReference type="NCBI Taxonomy" id="154046"/>
    <lineage>
        <taxon>Bacteria</taxon>
        <taxon>Bacillati</taxon>
        <taxon>Bacillota</taxon>
        <taxon>Clostridia</taxon>
        <taxon>Lachnospirales</taxon>
        <taxon>Lachnospiraceae</taxon>
        <taxon>Hungatella</taxon>
    </lineage>
</organism>
<dbReference type="InterPro" id="IPR051083">
    <property type="entry name" value="GrpII_Intron_Splice-Mob/Def"/>
</dbReference>
<accession>A0A413XCM9</accession>
<keyword evidence="5" id="KW-0460">Magnesium</keyword>
<comment type="caution">
    <text evidence="10">The sequence shown here is derived from an EMBL/GenBank/DDBJ whole genome shotgun (WGS) entry which is preliminary data.</text>
</comment>
<evidence type="ECO:0000256" key="2">
    <source>
        <dbReference type="ARBA" id="ARBA00022679"/>
    </source>
</evidence>
<sequence length="337" mass="37992">MHEPDLWKYCTAEHCREMLLSFHLLEGEEWTDEKVISCLYAVSNHTEKHYSRLRIPKKGGGVRQIQAPDPLLKAIQRNILHHILDGLELSSCAAAYRRGASIWENAACHTGKMVVLKLDIKDFFGSITFPVVHRSAFNSRYFPTSVGTLLTSLCCLNDCLPQGSPASAAISNLVMKPFDEYMDGWCRERSITYSRYCDDMTFSGDFSAAEVIRKVKGFLGAMGFELNRSKTKILTRRTRQSVTGIVVNDKVSVPASYRKEVRQDVYYCMKFGVQAHLERRGEEKYLKMGPAGEVRYLTSLLGKIGFILSAAPGDIWFTEAKEAVKSLLREAAEPVPE</sequence>
<dbReference type="PANTHER" id="PTHR34047">
    <property type="entry name" value="NUCLEAR INTRON MATURASE 1, MITOCHONDRIAL-RELATED"/>
    <property type="match status" value="1"/>
</dbReference>
<dbReference type="EC" id="2.7.7.49" evidence="1"/>
<evidence type="ECO:0000256" key="7">
    <source>
        <dbReference type="ARBA" id="ARBA00023118"/>
    </source>
</evidence>